<dbReference type="PANTHER" id="PTHR43235">
    <property type="entry name" value="GLUTAMINE AMIDOTRANSFERASE PB2B2.05-RELATED"/>
    <property type="match status" value="1"/>
</dbReference>
<proteinExistence type="predicted"/>
<evidence type="ECO:0000313" key="3">
    <source>
        <dbReference type="Proteomes" id="UP000620591"/>
    </source>
</evidence>
<reference evidence="2" key="1">
    <citation type="submission" date="2020-09" db="EMBL/GenBank/DDBJ databases">
        <title>Novel species in genus Aeromicrobium.</title>
        <authorList>
            <person name="Zhang G."/>
        </authorList>
    </citation>
    <scope>NUCLEOTIDE SEQUENCE</scope>
    <source>
        <strain evidence="2">Zg-636</strain>
    </source>
</reference>
<dbReference type="GO" id="GO:0006598">
    <property type="term" value="P:polyamine catabolic process"/>
    <property type="evidence" value="ECO:0007669"/>
    <property type="project" value="TreeGrafter"/>
</dbReference>
<dbReference type="AlphaFoldDB" id="A0A8I0EU51"/>
<dbReference type="InterPro" id="IPR044668">
    <property type="entry name" value="PuuD-like"/>
</dbReference>
<accession>A0A8I0EU51</accession>
<evidence type="ECO:0000256" key="1">
    <source>
        <dbReference type="SAM" id="MobiDB-lite"/>
    </source>
</evidence>
<feature type="compositionally biased region" description="Low complexity" evidence="1">
    <location>
        <begin position="252"/>
        <end position="272"/>
    </location>
</feature>
<dbReference type="PANTHER" id="PTHR43235:SF1">
    <property type="entry name" value="GLUTAMINE AMIDOTRANSFERASE PB2B2.05-RELATED"/>
    <property type="match status" value="1"/>
</dbReference>
<name>A0A8I0EU51_9ACTN</name>
<dbReference type="EMBL" id="JACTVM010000001">
    <property type="protein sequence ID" value="MBC9225110.1"/>
    <property type="molecule type" value="Genomic_DNA"/>
</dbReference>
<dbReference type="Pfam" id="PF07722">
    <property type="entry name" value="Peptidase_C26"/>
    <property type="match status" value="1"/>
</dbReference>
<keyword evidence="2" id="KW-0378">Hydrolase</keyword>
<protein>
    <submittedName>
        <fullName evidence="2">Gamma-glutamyl-gamma-aminobutyrate hydrolase family protein</fullName>
    </submittedName>
</protein>
<comment type="caution">
    <text evidence="2">The sequence shown here is derived from an EMBL/GenBank/DDBJ whole genome shotgun (WGS) entry which is preliminary data.</text>
</comment>
<sequence length="280" mass="29536">MSSPTTTSRPTLALLHLRTSRPHAARFQQELDALNGATAAVARGLGWRVRAVASAEVEPEVTMAAVLRADAVVLMGGEDVDPTFYDGVTDYPGAGHHEPEADRAHIEAVRRCLASGTPLLGICRGLQLLNVALGGTLVPHLETGHAHRADGDDPFVPNRVELRGETLASSVEVARDVLCSHHQAVDRLGDGLRVVAHGVDGVVEAVVHDSAPITGIQWHPEHPAVAERQLAPLLRRLAEQAGVPQRPGQEYSASTARAASSTTTSSYSASGSLVDVNTAR</sequence>
<dbReference type="InterPro" id="IPR029062">
    <property type="entry name" value="Class_I_gatase-like"/>
</dbReference>
<dbReference type="Gene3D" id="3.40.50.880">
    <property type="match status" value="1"/>
</dbReference>
<dbReference type="Proteomes" id="UP000620591">
    <property type="component" value="Unassembled WGS sequence"/>
</dbReference>
<evidence type="ECO:0000313" key="2">
    <source>
        <dbReference type="EMBL" id="MBC9225110.1"/>
    </source>
</evidence>
<gene>
    <name evidence="2" type="ORF">IBG24_02120</name>
</gene>
<dbReference type="GO" id="GO:0005829">
    <property type="term" value="C:cytosol"/>
    <property type="evidence" value="ECO:0007669"/>
    <property type="project" value="TreeGrafter"/>
</dbReference>
<dbReference type="GO" id="GO:0033969">
    <property type="term" value="F:gamma-glutamyl-gamma-aminobutyrate hydrolase activity"/>
    <property type="evidence" value="ECO:0007669"/>
    <property type="project" value="TreeGrafter"/>
</dbReference>
<dbReference type="PROSITE" id="PS51273">
    <property type="entry name" value="GATASE_TYPE_1"/>
    <property type="match status" value="1"/>
</dbReference>
<feature type="region of interest" description="Disordered" evidence="1">
    <location>
        <begin position="241"/>
        <end position="280"/>
    </location>
</feature>
<dbReference type="InterPro" id="IPR011697">
    <property type="entry name" value="Peptidase_C26"/>
</dbReference>
<dbReference type="RefSeq" id="WP_187768448.1">
    <property type="nucleotide sequence ID" value="NZ_JACTVM010000001.1"/>
</dbReference>
<organism evidence="2 3">
    <name type="scientific">Aeromicrobium senzhongii</name>
    <dbReference type="NCBI Taxonomy" id="2663859"/>
    <lineage>
        <taxon>Bacteria</taxon>
        <taxon>Bacillati</taxon>
        <taxon>Actinomycetota</taxon>
        <taxon>Actinomycetes</taxon>
        <taxon>Propionibacteriales</taxon>
        <taxon>Nocardioidaceae</taxon>
        <taxon>Aeromicrobium</taxon>
    </lineage>
</organism>
<dbReference type="SUPFAM" id="SSF52317">
    <property type="entry name" value="Class I glutamine amidotransferase-like"/>
    <property type="match status" value="1"/>
</dbReference>